<dbReference type="EMBL" id="CADCVR010000058">
    <property type="protein sequence ID" value="CAA9498821.1"/>
    <property type="molecule type" value="Genomic_DNA"/>
</dbReference>
<protein>
    <submittedName>
        <fullName evidence="3">Uncharacterized protein</fullName>
    </submittedName>
</protein>
<proteinExistence type="predicted"/>
<evidence type="ECO:0000256" key="1">
    <source>
        <dbReference type="SAM" id="MobiDB-lite"/>
    </source>
</evidence>
<evidence type="ECO:0000313" key="3">
    <source>
        <dbReference type="EMBL" id="CAA9498821.1"/>
    </source>
</evidence>
<keyword evidence="2" id="KW-0812">Transmembrane</keyword>
<organism evidence="3">
    <name type="scientific">uncultured Solirubrobacteraceae bacterium</name>
    <dbReference type="NCBI Taxonomy" id="1162706"/>
    <lineage>
        <taxon>Bacteria</taxon>
        <taxon>Bacillati</taxon>
        <taxon>Actinomycetota</taxon>
        <taxon>Thermoleophilia</taxon>
        <taxon>Solirubrobacterales</taxon>
        <taxon>Solirubrobacteraceae</taxon>
        <taxon>environmental samples</taxon>
    </lineage>
</organism>
<feature type="compositionally biased region" description="Basic and acidic residues" evidence="1">
    <location>
        <begin position="30"/>
        <end position="52"/>
    </location>
</feature>
<feature type="transmembrane region" description="Helical" evidence="2">
    <location>
        <begin position="86"/>
        <end position="110"/>
    </location>
</feature>
<evidence type="ECO:0000256" key="2">
    <source>
        <dbReference type="SAM" id="Phobius"/>
    </source>
</evidence>
<sequence length="120" mass="13344">MAQTKRKRRSTKHRGNAAGMIETRGRTGRKPTEAERKADVKKDAAARRAERLNRPPTWRSAVNKAALAAAVFAVAVTLLFQRPLVGSLVLALFTFVVYVPLSYFTDAMIYKRAQAKRGKA</sequence>
<feature type="transmembrane region" description="Helical" evidence="2">
    <location>
        <begin position="61"/>
        <end position="80"/>
    </location>
</feature>
<keyword evidence="2" id="KW-0472">Membrane</keyword>
<feature type="region of interest" description="Disordered" evidence="1">
    <location>
        <begin position="1"/>
        <end position="52"/>
    </location>
</feature>
<keyword evidence="2" id="KW-1133">Transmembrane helix</keyword>
<feature type="compositionally biased region" description="Basic residues" evidence="1">
    <location>
        <begin position="1"/>
        <end position="15"/>
    </location>
</feature>
<dbReference type="AlphaFoldDB" id="A0A6J4SNB7"/>
<name>A0A6J4SNB7_9ACTN</name>
<gene>
    <name evidence="3" type="ORF">AVDCRST_MAG53-2285</name>
</gene>
<accession>A0A6J4SNB7</accession>
<reference evidence="3" key="1">
    <citation type="submission" date="2020-02" db="EMBL/GenBank/DDBJ databases">
        <authorList>
            <person name="Meier V. D."/>
        </authorList>
    </citation>
    <scope>NUCLEOTIDE SEQUENCE</scope>
    <source>
        <strain evidence="3">AVDCRST_MAG53</strain>
    </source>
</reference>